<dbReference type="Pfam" id="PF25106">
    <property type="entry name" value="VWA_4"/>
    <property type="match status" value="1"/>
</dbReference>
<dbReference type="GO" id="GO:0004674">
    <property type="term" value="F:protein serine/threonine kinase activity"/>
    <property type="evidence" value="ECO:0007669"/>
    <property type="project" value="TreeGrafter"/>
</dbReference>
<evidence type="ECO:0000256" key="5">
    <source>
        <dbReference type="SAM" id="SignalP"/>
    </source>
</evidence>
<protein>
    <submittedName>
        <fullName evidence="7">VWA domain-containing protein</fullName>
    </submittedName>
</protein>
<dbReference type="PANTHER" id="PTHR47763:SF1">
    <property type="entry name" value="DUF659 DOMAIN-CONTAINING PROTEIN"/>
    <property type="match status" value="1"/>
</dbReference>
<evidence type="ECO:0000313" key="8">
    <source>
        <dbReference type="Proteomes" id="UP000231019"/>
    </source>
</evidence>
<feature type="chain" id="PRO_5014747095" evidence="5">
    <location>
        <begin position="20"/>
        <end position="490"/>
    </location>
</feature>
<sequence>MRKLTFLALLALSITACQPSGIFQSLPIAQPSSQPSASPSAPPVAGNQPPAIPRFPSQGPLPSPNPAAQGGEKRLAMGSPMMDGAMPAPASAESGASGGSAGALPPASYAKPAAPVSSMPTDSALEAPVGIDPIFPAPNPQAGTLTAGEWNDLNNWAFWLSLFQDQEWSTQIQNWGINTQGRVKVVVTGPNGLLADIPVQLRDAETQTVIFEARTNTQGEANLFTQALPESPKANKIQVQVSLGKETLSQDLETNSTGLQNLNFSTQTSPEPAVNADLMWVVDTTGSMGDELEYLKTELKNVASQISAQNRQDLKLRLSANFYRDLSDEYVVRAFPFSEQVDTVLKEFSEQAANGGGDFPEAVDAALQDAVDEHEWSATARARLLFLVLDAPAHEDAKNLLRLRTSLSRAAAKGIRIIPIASSGIDKNTEFMLRQFAILTGGRYVFLTDDSGVGNSHLKPTVGKFSVEKLNALMVRIANEYIAGSPSPAQ</sequence>
<evidence type="ECO:0000259" key="6">
    <source>
        <dbReference type="PROSITE" id="PS50234"/>
    </source>
</evidence>
<dbReference type="InterPro" id="IPR052969">
    <property type="entry name" value="Thr-specific_kinase-like"/>
</dbReference>
<dbReference type="PANTHER" id="PTHR47763">
    <property type="entry name" value="ALPHA-PROTEIN KINASE VWKA"/>
    <property type="match status" value="1"/>
</dbReference>
<dbReference type="Gene3D" id="3.40.50.410">
    <property type="entry name" value="von Willebrand factor, type A domain"/>
    <property type="match status" value="1"/>
</dbReference>
<dbReference type="GO" id="GO:0005737">
    <property type="term" value="C:cytoplasm"/>
    <property type="evidence" value="ECO:0007669"/>
    <property type="project" value="TreeGrafter"/>
</dbReference>
<dbReference type="AlphaFoldDB" id="A0A2M7G3Q3"/>
<dbReference type="InterPro" id="IPR056861">
    <property type="entry name" value="HMCN1-like_VWA"/>
</dbReference>
<dbReference type="SUPFAM" id="SSF53300">
    <property type="entry name" value="vWA-like"/>
    <property type="match status" value="1"/>
</dbReference>
<dbReference type="InterPro" id="IPR002035">
    <property type="entry name" value="VWF_A"/>
</dbReference>
<evidence type="ECO:0000256" key="1">
    <source>
        <dbReference type="ARBA" id="ARBA00004613"/>
    </source>
</evidence>
<reference evidence="7 8" key="1">
    <citation type="submission" date="2017-09" db="EMBL/GenBank/DDBJ databases">
        <title>Depth-based differentiation of microbial function through sediment-hosted aquifers and enrichment of novel symbionts in the deep terrestrial subsurface.</title>
        <authorList>
            <person name="Probst A.J."/>
            <person name="Ladd B."/>
            <person name="Jarett J.K."/>
            <person name="Geller-Mcgrath D.E."/>
            <person name="Sieber C.M."/>
            <person name="Emerson J.B."/>
            <person name="Anantharaman K."/>
            <person name="Thomas B.C."/>
            <person name="Malmstrom R."/>
            <person name="Stieglmeier M."/>
            <person name="Klingl A."/>
            <person name="Woyke T."/>
            <person name="Ryan C.M."/>
            <person name="Banfield J.F."/>
        </authorList>
    </citation>
    <scope>NUCLEOTIDE SEQUENCE [LARGE SCALE GENOMIC DNA]</scope>
    <source>
        <strain evidence="7">CG17_big_fil_post_rev_8_21_14_2_50_48_46</strain>
    </source>
</reference>
<feature type="signal peptide" evidence="5">
    <location>
        <begin position="1"/>
        <end position="19"/>
    </location>
</feature>
<name>A0A2M7G3Q3_9BACT</name>
<comment type="caution">
    <text evidence="7">The sequence shown here is derived from an EMBL/GenBank/DDBJ whole genome shotgun (WGS) entry which is preliminary data.</text>
</comment>
<evidence type="ECO:0000256" key="4">
    <source>
        <dbReference type="SAM" id="MobiDB-lite"/>
    </source>
</evidence>
<dbReference type="Proteomes" id="UP000231019">
    <property type="component" value="Unassembled WGS sequence"/>
</dbReference>
<comment type="subcellular location">
    <subcellularLocation>
        <location evidence="1">Secreted</location>
    </subcellularLocation>
</comment>
<dbReference type="InterPro" id="IPR036465">
    <property type="entry name" value="vWFA_dom_sf"/>
</dbReference>
<feature type="compositionally biased region" description="Low complexity" evidence="4">
    <location>
        <begin position="84"/>
        <end position="95"/>
    </location>
</feature>
<gene>
    <name evidence="7" type="ORF">COW36_12100</name>
</gene>
<dbReference type="PROSITE" id="PS50234">
    <property type="entry name" value="VWFA"/>
    <property type="match status" value="1"/>
</dbReference>
<dbReference type="PROSITE" id="PS51257">
    <property type="entry name" value="PROKAR_LIPOPROTEIN"/>
    <property type="match status" value="1"/>
</dbReference>
<proteinExistence type="predicted"/>
<evidence type="ECO:0000313" key="7">
    <source>
        <dbReference type="EMBL" id="PIW16502.1"/>
    </source>
</evidence>
<feature type="region of interest" description="Disordered" evidence="4">
    <location>
        <begin position="28"/>
        <end position="104"/>
    </location>
</feature>
<evidence type="ECO:0000256" key="2">
    <source>
        <dbReference type="ARBA" id="ARBA00022525"/>
    </source>
</evidence>
<keyword evidence="2" id="KW-0964">Secreted</keyword>
<evidence type="ECO:0000256" key="3">
    <source>
        <dbReference type="ARBA" id="ARBA00022729"/>
    </source>
</evidence>
<dbReference type="EMBL" id="PFFQ01000037">
    <property type="protein sequence ID" value="PIW16502.1"/>
    <property type="molecule type" value="Genomic_DNA"/>
</dbReference>
<feature type="domain" description="VWFA" evidence="6">
    <location>
        <begin position="277"/>
        <end position="470"/>
    </location>
</feature>
<keyword evidence="3 5" id="KW-0732">Signal</keyword>
<dbReference type="SMART" id="SM00327">
    <property type="entry name" value="VWA"/>
    <property type="match status" value="1"/>
</dbReference>
<accession>A0A2M7G3Q3</accession>
<dbReference type="CDD" id="cd00198">
    <property type="entry name" value="vWFA"/>
    <property type="match status" value="1"/>
</dbReference>
<feature type="compositionally biased region" description="Low complexity" evidence="4">
    <location>
        <begin position="28"/>
        <end position="39"/>
    </location>
</feature>
<organism evidence="7 8">
    <name type="scientific">bacterium (Candidatus Blackallbacteria) CG17_big_fil_post_rev_8_21_14_2_50_48_46</name>
    <dbReference type="NCBI Taxonomy" id="2014261"/>
    <lineage>
        <taxon>Bacteria</taxon>
        <taxon>Candidatus Blackallbacteria</taxon>
    </lineage>
</organism>